<accession>A0A9P1GQE7</accession>
<keyword evidence="3" id="KW-1185">Reference proteome</keyword>
<organism evidence="1">
    <name type="scientific">Cladocopium goreaui</name>
    <dbReference type="NCBI Taxonomy" id="2562237"/>
    <lineage>
        <taxon>Eukaryota</taxon>
        <taxon>Sar</taxon>
        <taxon>Alveolata</taxon>
        <taxon>Dinophyceae</taxon>
        <taxon>Suessiales</taxon>
        <taxon>Symbiodiniaceae</taxon>
        <taxon>Cladocopium</taxon>
    </lineage>
</organism>
<sequence length="376" mass="41081">PDSFQKLPRLSQDGSSIWSCRGSGAAWQRKTLHLRGDLRSDLVPLDRFATARIGGSWAPECEVVRLHQSSADALGMTAQAPFSCLRLADQLPQGVVTVELKPGNGLLELYGQPGLYHMQDESLLRSAEMAKGGSYSAVDIFSGRRERVLRALEALNAQGKCGDAELQVLVDERPATMAEAAELLQVTGATASAPTAAPAAAPVLAIIAQLLDGRSGQEAFSGLLPCLLRAQCAAGPALHSSCSQLNETLKSKDGAWKVSVEDMENAMKRGYWSLPPDQSGLHLREREAERLLDRAKRELWQEGSASRLELEKQIRRFLCLNLLGDAACHARLRFSFARPKTPLEQESLAELHFLQLQTAPEIWCRLELAPLQLKSL</sequence>
<comment type="caution">
    <text evidence="1">The sequence shown here is derived from an EMBL/GenBank/DDBJ whole genome shotgun (WGS) entry which is preliminary data.</text>
</comment>
<evidence type="ECO:0000313" key="2">
    <source>
        <dbReference type="EMBL" id="CAL4806315.1"/>
    </source>
</evidence>
<dbReference type="OrthoDB" id="447865at2759"/>
<name>A0A9P1GQE7_9DINO</name>
<dbReference type="Proteomes" id="UP001152797">
    <property type="component" value="Unassembled WGS sequence"/>
</dbReference>
<gene>
    <name evidence="1" type="ORF">C1SCF055_LOCUS43532</name>
</gene>
<reference evidence="1" key="1">
    <citation type="submission" date="2022-10" db="EMBL/GenBank/DDBJ databases">
        <authorList>
            <person name="Chen Y."/>
            <person name="Dougan E. K."/>
            <person name="Chan C."/>
            <person name="Rhodes N."/>
            <person name="Thang M."/>
        </authorList>
    </citation>
    <scope>NUCLEOTIDE SEQUENCE</scope>
</reference>
<dbReference type="AlphaFoldDB" id="A0A9P1GQE7"/>
<evidence type="ECO:0000313" key="1">
    <source>
        <dbReference type="EMBL" id="CAI4019003.1"/>
    </source>
</evidence>
<dbReference type="EMBL" id="CAMXCT010006726">
    <property type="protein sequence ID" value="CAI4019003.1"/>
    <property type="molecule type" value="Genomic_DNA"/>
</dbReference>
<reference evidence="2 3" key="2">
    <citation type="submission" date="2024-05" db="EMBL/GenBank/DDBJ databases">
        <authorList>
            <person name="Chen Y."/>
            <person name="Shah S."/>
            <person name="Dougan E. K."/>
            <person name="Thang M."/>
            <person name="Chan C."/>
        </authorList>
    </citation>
    <scope>NUCLEOTIDE SEQUENCE [LARGE SCALE GENOMIC DNA]</scope>
</reference>
<protein>
    <submittedName>
        <fullName evidence="1">Uncharacterized protein</fullName>
    </submittedName>
</protein>
<evidence type="ECO:0000313" key="3">
    <source>
        <dbReference type="Proteomes" id="UP001152797"/>
    </source>
</evidence>
<dbReference type="EMBL" id="CAMXCT030006726">
    <property type="protein sequence ID" value="CAL4806315.1"/>
    <property type="molecule type" value="Genomic_DNA"/>
</dbReference>
<feature type="non-terminal residue" evidence="1">
    <location>
        <position position="1"/>
    </location>
</feature>
<dbReference type="EMBL" id="CAMXCT020006726">
    <property type="protein sequence ID" value="CAL1172378.1"/>
    <property type="molecule type" value="Genomic_DNA"/>
</dbReference>
<proteinExistence type="predicted"/>